<dbReference type="AlphaFoldDB" id="A0A7H1J9S9"/>
<dbReference type="KEGG" id="mard:IBG28_06355"/>
<proteinExistence type="predicted"/>
<dbReference type="EMBL" id="CP061081">
    <property type="protein sequence ID" value="QNT07245.1"/>
    <property type="molecule type" value="Genomic_DNA"/>
</dbReference>
<keyword evidence="1" id="KW-0732">Signal</keyword>
<reference evidence="2 3" key="1">
    <citation type="submission" date="2020-09" db="EMBL/GenBank/DDBJ databases">
        <title>Complete genome sequence of an Arctic sea ice bacterium Marinomonas arctica BSI20414.</title>
        <authorList>
            <person name="Liao L."/>
            <person name="Chen B."/>
        </authorList>
    </citation>
    <scope>NUCLEOTIDE SEQUENCE [LARGE SCALE GENOMIC DNA]</scope>
    <source>
        <strain evidence="2 3">BSI20414</strain>
    </source>
</reference>
<protein>
    <submittedName>
        <fullName evidence="2">Uncharacterized protein</fullName>
    </submittedName>
</protein>
<sequence length="404" mass="45486">MHLTVFTFRMILLAALYVLPVHAYETTIHAEYRPSANGQQNINFTDITECSDYWCSFWGKDKILQLDTFINRNFRRGTNPREQVYLRFPGSKIVRVQQENGSTANLTFSLTDIGGIYRRNGTNQPHLFQLSDDLNMPDNNSSCQRSGFNSVNGYTDTAFLWNINTAAQQNGGQCTRTLRRQYSSTYGITQRHLIFKYRLNTPDPLKMDNGIYRGKLVFSVGPNGDFDFGDGSYDESEVVINFELSVGHQSLFRFPAGSEQATLSPAAGWAQYLNTGQVPARVYQDIPFRLWNSVPIAVYLQCQYQSGSDCALKNTKQNHQVPVISSLSLPKQLAQQNGAAVNNIQLRQGQANQLLFKANSTVLNGAGQLHFEVQRNALTEMLSSYRGDLYKGDVTLVIEPQLPN</sequence>
<feature type="signal peptide" evidence="1">
    <location>
        <begin position="1"/>
        <end position="23"/>
    </location>
</feature>
<dbReference type="RefSeq" id="WP_111606275.1">
    <property type="nucleotide sequence ID" value="NZ_BMLJ01000005.1"/>
</dbReference>
<feature type="chain" id="PRO_5028982612" evidence="1">
    <location>
        <begin position="24"/>
        <end position="404"/>
    </location>
</feature>
<accession>A0A7H1J9S9</accession>
<name>A0A7H1J9S9_9GAMM</name>
<keyword evidence="3" id="KW-1185">Reference proteome</keyword>
<evidence type="ECO:0000313" key="2">
    <source>
        <dbReference type="EMBL" id="QNT07245.1"/>
    </source>
</evidence>
<dbReference type="Proteomes" id="UP000516370">
    <property type="component" value="Chromosome"/>
</dbReference>
<gene>
    <name evidence="2" type="ORF">IBG28_06355</name>
</gene>
<organism evidence="2 3">
    <name type="scientific">Marinomonas arctica</name>
    <dbReference type="NCBI Taxonomy" id="383750"/>
    <lineage>
        <taxon>Bacteria</taxon>
        <taxon>Pseudomonadati</taxon>
        <taxon>Pseudomonadota</taxon>
        <taxon>Gammaproteobacteria</taxon>
        <taxon>Oceanospirillales</taxon>
        <taxon>Oceanospirillaceae</taxon>
        <taxon>Marinomonas</taxon>
    </lineage>
</organism>
<dbReference type="OrthoDB" id="6764591at2"/>
<evidence type="ECO:0000256" key="1">
    <source>
        <dbReference type="SAM" id="SignalP"/>
    </source>
</evidence>
<evidence type="ECO:0000313" key="3">
    <source>
        <dbReference type="Proteomes" id="UP000516370"/>
    </source>
</evidence>